<proteinExistence type="predicted"/>
<evidence type="ECO:0000313" key="4">
    <source>
        <dbReference type="Proteomes" id="UP000737018"/>
    </source>
</evidence>
<keyword evidence="2" id="KW-0472">Membrane</keyword>
<dbReference type="OrthoDB" id="342730at2759"/>
<reference evidence="3" key="1">
    <citation type="submission" date="2020-03" db="EMBL/GenBank/DDBJ databases">
        <title>Castanea mollissima Vanexum genome sequencing.</title>
        <authorList>
            <person name="Staton M."/>
        </authorList>
    </citation>
    <scope>NUCLEOTIDE SEQUENCE</scope>
    <source>
        <tissue evidence="3">Leaf</tissue>
    </source>
</reference>
<keyword evidence="2" id="KW-1133">Transmembrane helix</keyword>
<comment type="caution">
    <text evidence="3">The sequence shown here is derived from an EMBL/GenBank/DDBJ whole genome shotgun (WGS) entry which is preliminary data.</text>
</comment>
<feature type="transmembrane region" description="Helical" evidence="2">
    <location>
        <begin position="6"/>
        <end position="30"/>
    </location>
</feature>
<evidence type="ECO:0000313" key="3">
    <source>
        <dbReference type="EMBL" id="KAF3942536.1"/>
    </source>
</evidence>
<keyword evidence="2" id="KW-0812">Transmembrane</keyword>
<dbReference type="AlphaFoldDB" id="A0A8J4VBZ5"/>
<dbReference type="EMBL" id="JRKL02014025">
    <property type="protein sequence ID" value="KAF3942536.1"/>
    <property type="molecule type" value="Genomic_DNA"/>
</dbReference>
<organism evidence="3 4">
    <name type="scientific">Castanea mollissima</name>
    <name type="common">Chinese chestnut</name>
    <dbReference type="NCBI Taxonomy" id="60419"/>
    <lineage>
        <taxon>Eukaryota</taxon>
        <taxon>Viridiplantae</taxon>
        <taxon>Streptophyta</taxon>
        <taxon>Embryophyta</taxon>
        <taxon>Tracheophyta</taxon>
        <taxon>Spermatophyta</taxon>
        <taxon>Magnoliopsida</taxon>
        <taxon>eudicotyledons</taxon>
        <taxon>Gunneridae</taxon>
        <taxon>Pentapetalae</taxon>
        <taxon>rosids</taxon>
        <taxon>fabids</taxon>
        <taxon>Fagales</taxon>
        <taxon>Fagaceae</taxon>
        <taxon>Castanea</taxon>
    </lineage>
</organism>
<gene>
    <name evidence="3" type="ORF">CMV_030816</name>
</gene>
<name>A0A8J4VBZ5_9ROSI</name>
<sequence>MFCKALGAVSIWVLGLGLSCLLGLIVGIAVQPYIFRRTERLQPPLFQDMDALPNPSGETSTDTLLRHQKRNC</sequence>
<dbReference type="PROSITE" id="PS51257">
    <property type="entry name" value="PROKAR_LIPOPROTEIN"/>
    <property type="match status" value="1"/>
</dbReference>
<protein>
    <submittedName>
        <fullName evidence="3">Uncharacterized protein</fullName>
    </submittedName>
</protein>
<evidence type="ECO:0000256" key="2">
    <source>
        <dbReference type="SAM" id="Phobius"/>
    </source>
</evidence>
<dbReference type="Proteomes" id="UP000737018">
    <property type="component" value="Unassembled WGS sequence"/>
</dbReference>
<evidence type="ECO:0000256" key="1">
    <source>
        <dbReference type="SAM" id="MobiDB-lite"/>
    </source>
</evidence>
<accession>A0A8J4VBZ5</accession>
<feature type="region of interest" description="Disordered" evidence="1">
    <location>
        <begin position="46"/>
        <end position="72"/>
    </location>
</feature>
<keyword evidence="4" id="KW-1185">Reference proteome</keyword>